<sequence>MHVIIGLGNPGIEYENTRHNAGRMAVAHFHDAQGFSLWKEEKKPKMQLSPGAVVGAKAIVALPDTFMNKSGAVAAHFIKNKKGAGNLVVLHDDLDLPLGSFKISFDRSSGGHRGVESIIKALKTTAFVRVRIGVSPKTSKGVAKKPTGEARVLKFLLSKFTPVEMALLKKTFKTIDEMLTVIVTEGHTAAMNRFN</sequence>
<dbReference type="InterPro" id="IPR036416">
    <property type="entry name" value="Pept_tRNA_hydro_sf"/>
</dbReference>
<evidence type="ECO:0008006" key="6">
    <source>
        <dbReference type="Google" id="ProtNLM"/>
    </source>
</evidence>
<dbReference type="SUPFAM" id="SSF53178">
    <property type="entry name" value="Peptidyl-tRNA hydrolase-like"/>
    <property type="match status" value="1"/>
</dbReference>
<dbReference type="PANTHER" id="PTHR17224">
    <property type="entry name" value="PEPTIDYL-TRNA HYDROLASE"/>
    <property type="match status" value="1"/>
</dbReference>
<dbReference type="EMBL" id="MFKP01000039">
    <property type="protein sequence ID" value="OGG43472.1"/>
    <property type="molecule type" value="Genomic_DNA"/>
</dbReference>
<dbReference type="AlphaFoldDB" id="A0A1F6C359"/>
<dbReference type="Pfam" id="PF01195">
    <property type="entry name" value="Pept_tRNA_hydro"/>
    <property type="match status" value="1"/>
</dbReference>
<organism evidence="4 5">
    <name type="scientific">Candidatus Kaiserbacteria bacterium RIFCSPHIGHO2_01_FULL_48_10</name>
    <dbReference type="NCBI Taxonomy" id="1798476"/>
    <lineage>
        <taxon>Bacteria</taxon>
        <taxon>Candidatus Kaiseribacteriota</taxon>
    </lineage>
</organism>
<comment type="caution">
    <text evidence="4">The sequence shown here is derived from an EMBL/GenBank/DDBJ whole genome shotgun (WGS) entry which is preliminary data.</text>
</comment>
<name>A0A1F6C359_9BACT</name>
<reference evidence="4 5" key="1">
    <citation type="journal article" date="2016" name="Nat. Commun.">
        <title>Thousands of microbial genomes shed light on interconnected biogeochemical processes in an aquifer system.</title>
        <authorList>
            <person name="Anantharaman K."/>
            <person name="Brown C.T."/>
            <person name="Hug L.A."/>
            <person name="Sharon I."/>
            <person name="Castelle C.J."/>
            <person name="Probst A.J."/>
            <person name="Thomas B.C."/>
            <person name="Singh A."/>
            <person name="Wilkins M.J."/>
            <person name="Karaoz U."/>
            <person name="Brodie E.L."/>
            <person name="Williams K.H."/>
            <person name="Hubbard S.S."/>
            <person name="Banfield J.F."/>
        </authorList>
    </citation>
    <scope>NUCLEOTIDE SEQUENCE [LARGE SCALE GENOMIC DNA]</scope>
</reference>
<keyword evidence="3" id="KW-0694">RNA-binding</keyword>
<dbReference type="InterPro" id="IPR001328">
    <property type="entry name" value="Pept_tRNA_hydro"/>
</dbReference>
<dbReference type="GO" id="GO:0000049">
    <property type="term" value="F:tRNA binding"/>
    <property type="evidence" value="ECO:0007669"/>
    <property type="project" value="UniProtKB-KW"/>
</dbReference>
<evidence type="ECO:0000256" key="2">
    <source>
        <dbReference type="ARBA" id="ARBA00022801"/>
    </source>
</evidence>
<keyword evidence="2" id="KW-0378">Hydrolase</keyword>
<dbReference type="NCBIfam" id="TIGR00447">
    <property type="entry name" value="pth"/>
    <property type="match status" value="1"/>
</dbReference>
<evidence type="ECO:0000256" key="1">
    <source>
        <dbReference type="ARBA" id="ARBA00022555"/>
    </source>
</evidence>
<gene>
    <name evidence="4" type="ORF">A2841_02510</name>
</gene>
<dbReference type="CDD" id="cd00462">
    <property type="entry name" value="PTH"/>
    <property type="match status" value="1"/>
</dbReference>
<proteinExistence type="predicted"/>
<dbReference type="Proteomes" id="UP000178249">
    <property type="component" value="Unassembled WGS sequence"/>
</dbReference>
<accession>A0A1F6C359</accession>
<keyword evidence="1" id="KW-0820">tRNA-binding</keyword>
<evidence type="ECO:0000313" key="4">
    <source>
        <dbReference type="EMBL" id="OGG43472.1"/>
    </source>
</evidence>
<protein>
    <recommendedName>
        <fullName evidence="6">Peptidyl-tRNA hydrolase</fullName>
    </recommendedName>
</protein>
<dbReference type="Gene3D" id="3.40.50.1470">
    <property type="entry name" value="Peptidyl-tRNA hydrolase"/>
    <property type="match status" value="1"/>
</dbReference>
<dbReference type="GO" id="GO:0004045">
    <property type="term" value="F:peptidyl-tRNA hydrolase activity"/>
    <property type="evidence" value="ECO:0007669"/>
    <property type="project" value="InterPro"/>
</dbReference>
<dbReference type="PANTHER" id="PTHR17224:SF1">
    <property type="entry name" value="PEPTIDYL-TRNA HYDROLASE"/>
    <property type="match status" value="1"/>
</dbReference>
<evidence type="ECO:0000313" key="5">
    <source>
        <dbReference type="Proteomes" id="UP000178249"/>
    </source>
</evidence>
<evidence type="ECO:0000256" key="3">
    <source>
        <dbReference type="ARBA" id="ARBA00022884"/>
    </source>
</evidence>